<dbReference type="InterPro" id="IPR011990">
    <property type="entry name" value="TPR-like_helical_dom_sf"/>
</dbReference>
<sequence>MLAYCLLSLLLVANEESDSSPLPSEVRTALDELLENQLDAYDKLLAEKPNDPELLLGRGSVHFKLGHFKESVDDFDSMLDVLPSYRPRLWQRGISLYYLDRFPESAEQFVVHHEANSTDRENGIWKFMAQSRDEGTDKARREMIEYTQFDREPFPDLYDMFAGKKTPEEVLDRIQKEEMTTNERDKRLFFGHLYVGIHHDLQGNRAKALAHLREAVRNPWGQKAGGGPTYMWHVARIHHDVLKSGGKSLPKKPDNPTTKD</sequence>
<dbReference type="Proteomes" id="UP000317093">
    <property type="component" value="Chromosome"/>
</dbReference>
<keyword evidence="1" id="KW-0802">TPR repeat</keyword>
<dbReference type="Gene3D" id="1.25.40.10">
    <property type="entry name" value="Tetratricopeptide repeat domain"/>
    <property type="match status" value="1"/>
</dbReference>
<protein>
    <submittedName>
        <fullName evidence="2">Lipoprotein NlpI</fullName>
    </submittedName>
</protein>
<proteinExistence type="predicted"/>
<keyword evidence="2" id="KW-0449">Lipoprotein</keyword>
<dbReference type="InterPro" id="IPR019734">
    <property type="entry name" value="TPR_rpt"/>
</dbReference>
<evidence type="ECO:0000256" key="1">
    <source>
        <dbReference type="PROSITE-ProRule" id="PRU00339"/>
    </source>
</evidence>
<dbReference type="OrthoDB" id="272871at2"/>
<dbReference type="EMBL" id="CP036279">
    <property type="protein sequence ID" value="QDU62822.1"/>
    <property type="molecule type" value="Genomic_DNA"/>
</dbReference>
<dbReference type="PROSITE" id="PS50005">
    <property type="entry name" value="TPR"/>
    <property type="match status" value="1"/>
</dbReference>
<dbReference type="RefSeq" id="WP_145259835.1">
    <property type="nucleotide sequence ID" value="NZ_CP036279.1"/>
</dbReference>
<evidence type="ECO:0000313" key="3">
    <source>
        <dbReference type="Proteomes" id="UP000317093"/>
    </source>
</evidence>
<evidence type="ECO:0000313" key="2">
    <source>
        <dbReference type="EMBL" id="QDU62822.1"/>
    </source>
</evidence>
<organism evidence="2 3">
    <name type="scientific">Kolteria novifilia</name>
    <dbReference type="NCBI Taxonomy" id="2527975"/>
    <lineage>
        <taxon>Bacteria</taxon>
        <taxon>Pseudomonadati</taxon>
        <taxon>Planctomycetota</taxon>
        <taxon>Planctomycetia</taxon>
        <taxon>Kolteriales</taxon>
        <taxon>Kolteriaceae</taxon>
        <taxon>Kolteria</taxon>
    </lineage>
</organism>
<dbReference type="PANTHER" id="PTHR47908">
    <property type="match status" value="1"/>
</dbReference>
<dbReference type="PANTHER" id="PTHR47908:SF2">
    <property type="entry name" value="TETRATRICOPEPTIDE REPEAT (TPR)-LIKE SUPERFAMILY PROTEIN"/>
    <property type="match status" value="1"/>
</dbReference>
<dbReference type="SUPFAM" id="SSF48452">
    <property type="entry name" value="TPR-like"/>
    <property type="match status" value="1"/>
</dbReference>
<accession>A0A518B790</accession>
<dbReference type="KEGG" id="knv:Pan216_36930"/>
<feature type="repeat" description="TPR" evidence="1">
    <location>
        <begin position="52"/>
        <end position="85"/>
    </location>
</feature>
<name>A0A518B790_9BACT</name>
<keyword evidence="3" id="KW-1185">Reference proteome</keyword>
<gene>
    <name evidence="2" type="primary">nlpI_3</name>
    <name evidence="2" type="ORF">Pan216_36930</name>
</gene>
<reference evidence="2 3" key="1">
    <citation type="submission" date="2019-02" db="EMBL/GenBank/DDBJ databases">
        <title>Deep-cultivation of Planctomycetes and their phenomic and genomic characterization uncovers novel biology.</title>
        <authorList>
            <person name="Wiegand S."/>
            <person name="Jogler M."/>
            <person name="Boedeker C."/>
            <person name="Pinto D."/>
            <person name="Vollmers J."/>
            <person name="Rivas-Marin E."/>
            <person name="Kohn T."/>
            <person name="Peeters S.H."/>
            <person name="Heuer A."/>
            <person name="Rast P."/>
            <person name="Oberbeckmann S."/>
            <person name="Bunk B."/>
            <person name="Jeske O."/>
            <person name="Meyerdierks A."/>
            <person name="Storesund J.E."/>
            <person name="Kallscheuer N."/>
            <person name="Luecker S."/>
            <person name="Lage O.M."/>
            <person name="Pohl T."/>
            <person name="Merkel B.J."/>
            <person name="Hornburger P."/>
            <person name="Mueller R.-W."/>
            <person name="Bruemmer F."/>
            <person name="Labrenz M."/>
            <person name="Spormann A.M."/>
            <person name="Op den Camp H."/>
            <person name="Overmann J."/>
            <person name="Amann R."/>
            <person name="Jetten M.S.M."/>
            <person name="Mascher T."/>
            <person name="Medema M.H."/>
            <person name="Devos D.P."/>
            <person name="Kaster A.-K."/>
            <person name="Ovreas L."/>
            <person name="Rohde M."/>
            <person name="Galperin M.Y."/>
            <person name="Jogler C."/>
        </authorList>
    </citation>
    <scope>NUCLEOTIDE SEQUENCE [LARGE SCALE GENOMIC DNA]</scope>
    <source>
        <strain evidence="2 3">Pan216</strain>
    </source>
</reference>
<dbReference type="AlphaFoldDB" id="A0A518B790"/>